<dbReference type="AlphaFoldDB" id="A0A833R6R7"/>
<comment type="caution">
    <text evidence="3">The sequence shown here is derived from an EMBL/GenBank/DDBJ whole genome shotgun (WGS) entry which is preliminary data.</text>
</comment>
<dbReference type="Proteomes" id="UP000623129">
    <property type="component" value="Unassembled WGS sequence"/>
</dbReference>
<name>A0A833R6R7_9POAL</name>
<keyword evidence="2" id="KW-0472">Membrane</keyword>
<evidence type="ECO:0000256" key="2">
    <source>
        <dbReference type="SAM" id="Phobius"/>
    </source>
</evidence>
<keyword evidence="2" id="KW-0812">Transmembrane</keyword>
<evidence type="ECO:0000313" key="4">
    <source>
        <dbReference type="Proteomes" id="UP000623129"/>
    </source>
</evidence>
<gene>
    <name evidence="3" type="ORF">FCM35_KLT16706</name>
</gene>
<feature type="region of interest" description="Disordered" evidence="1">
    <location>
        <begin position="94"/>
        <end position="140"/>
    </location>
</feature>
<accession>A0A833R6R7</accession>
<protein>
    <submittedName>
        <fullName evidence="3">Uncharacterized protein</fullName>
    </submittedName>
</protein>
<proteinExistence type="predicted"/>
<feature type="transmembrane region" description="Helical" evidence="2">
    <location>
        <begin position="12"/>
        <end position="36"/>
    </location>
</feature>
<keyword evidence="2" id="KW-1133">Transmembrane helix</keyword>
<evidence type="ECO:0000256" key="1">
    <source>
        <dbReference type="SAM" id="MobiDB-lite"/>
    </source>
</evidence>
<keyword evidence="4" id="KW-1185">Reference proteome</keyword>
<organism evidence="3 4">
    <name type="scientific">Carex littledalei</name>
    <dbReference type="NCBI Taxonomy" id="544730"/>
    <lineage>
        <taxon>Eukaryota</taxon>
        <taxon>Viridiplantae</taxon>
        <taxon>Streptophyta</taxon>
        <taxon>Embryophyta</taxon>
        <taxon>Tracheophyta</taxon>
        <taxon>Spermatophyta</taxon>
        <taxon>Magnoliopsida</taxon>
        <taxon>Liliopsida</taxon>
        <taxon>Poales</taxon>
        <taxon>Cyperaceae</taxon>
        <taxon>Cyperoideae</taxon>
        <taxon>Cariceae</taxon>
        <taxon>Carex</taxon>
        <taxon>Carex subgen. Euthyceras</taxon>
    </lineage>
</organism>
<reference evidence="3" key="1">
    <citation type="submission" date="2020-01" db="EMBL/GenBank/DDBJ databases">
        <title>Genome sequence of Kobresia littledalei, the first chromosome-level genome in the family Cyperaceae.</title>
        <authorList>
            <person name="Qu G."/>
        </authorList>
    </citation>
    <scope>NUCLEOTIDE SEQUENCE</scope>
    <source>
        <strain evidence="3">C.B.Clarke</strain>
        <tissue evidence="3">Leaf</tissue>
    </source>
</reference>
<dbReference type="EMBL" id="SWLB01000004">
    <property type="protein sequence ID" value="KAF3339235.1"/>
    <property type="molecule type" value="Genomic_DNA"/>
</dbReference>
<feature type="compositionally biased region" description="Basic and acidic residues" evidence="1">
    <location>
        <begin position="94"/>
        <end position="104"/>
    </location>
</feature>
<sequence length="140" mass="15586">MATSPHTREAHITSITLAFATVAISATAVFLSRFFYRRRCKGLEDREYIFKITFWEDCNGGLCENFYTAISQEAQLIIEIKSSCSVKGLFLSEEGKERNGKGREETEELGSKVDVSLSPPFPSSPSTSATPTREHILILS</sequence>
<evidence type="ECO:0000313" key="3">
    <source>
        <dbReference type="EMBL" id="KAF3339235.1"/>
    </source>
</evidence>